<dbReference type="Proteomes" id="UP000514744">
    <property type="component" value="Segment"/>
</dbReference>
<reference evidence="1 2" key="1">
    <citation type="submission" date="2020-06" db="EMBL/GenBank/DDBJ databases">
        <authorList>
            <person name="Persinger R.D."/>
            <person name="Temple L."/>
        </authorList>
    </citation>
    <scope>NUCLEOTIDE SEQUENCE [LARGE SCALE GENOMIC DNA]</scope>
</reference>
<evidence type="ECO:0000313" key="1">
    <source>
        <dbReference type="EMBL" id="QMP19215.1"/>
    </source>
</evidence>
<organism evidence="1 2">
    <name type="scientific">Pseudomonas phage Persinger</name>
    <dbReference type="NCBI Taxonomy" id="2749430"/>
    <lineage>
        <taxon>Viruses</taxon>
        <taxon>Duplodnaviria</taxon>
        <taxon>Heunggongvirae</taxon>
        <taxon>Uroviricota</taxon>
        <taxon>Caudoviricetes</taxon>
        <taxon>Harrisonburgvirus</taxon>
        <taxon>Harrisonburgvirus persinger</taxon>
    </lineage>
</organism>
<protein>
    <submittedName>
        <fullName evidence="1">Uncharacterized protein</fullName>
    </submittedName>
</protein>
<dbReference type="EMBL" id="MT613935">
    <property type="protein sequence ID" value="QMP19215.1"/>
    <property type="molecule type" value="Genomic_DNA"/>
</dbReference>
<sequence length="79" mass="8903">MVTLHDGRQAASDSEEWRHECEARAIIAMPTLAARRKFLRGELDEIGGKRRGGILEKRGEAAVQRLEATIKAIWYARQG</sequence>
<accession>A0A7D7ESA1</accession>
<dbReference type="InterPro" id="IPR056113">
    <property type="entry name" value="DUF7696"/>
</dbReference>
<name>A0A7D7ESA1_9CAUD</name>
<dbReference type="KEGG" id="vg:63642520"/>
<dbReference type="RefSeq" id="YP_010038048.1">
    <property type="nucleotide sequence ID" value="NC_054149.1"/>
</dbReference>
<dbReference type="GeneID" id="63642520"/>
<proteinExistence type="predicted"/>
<keyword evidence="2" id="KW-1185">Reference proteome</keyword>
<dbReference type="Pfam" id="PF24751">
    <property type="entry name" value="DUF7696"/>
    <property type="match status" value="1"/>
</dbReference>
<evidence type="ECO:0000313" key="2">
    <source>
        <dbReference type="Proteomes" id="UP000514744"/>
    </source>
</evidence>